<evidence type="ECO:0000256" key="5">
    <source>
        <dbReference type="ARBA" id="ARBA00048128"/>
    </source>
</evidence>
<proteinExistence type="inferred from homology"/>
<organism evidence="9 10">
    <name type="scientific">Ruicaihuangia caeni</name>
    <dbReference type="NCBI Taxonomy" id="3042517"/>
    <lineage>
        <taxon>Bacteria</taxon>
        <taxon>Bacillati</taxon>
        <taxon>Actinomycetota</taxon>
        <taxon>Actinomycetes</taxon>
        <taxon>Micrococcales</taxon>
        <taxon>Microbacteriaceae</taxon>
        <taxon>Ruicaihuangia</taxon>
    </lineage>
</organism>
<dbReference type="AlphaFoldDB" id="A0AAW6T6E9"/>
<dbReference type="CDD" id="cd02541">
    <property type="entry name" value="UGPase_prokaryotic"/>
    <property type="match status" value="1"/>
</dbReference>
<dbReference type="EMBL" id="JASATX010000002">
    <property type="protein sequence ID" value="MDI2098799.1"/>
    <property type="molecule type" value="Genomic_DNA"/>
</dbReference>
<comment type="caution">
    <text evidence="9">The sequence shown here is derived from an EMBL/GenBank/DDBJ whole genome shotgun (WGS) entry which is preliminary data.</text>
</comment>
<dbReference type="InterPro" id="IPR005771">
    <property type="entry name" value="GalU_uridylyltTrfase_bac/arc"/>
</dbReference>
<accession>A0AAW6T6E9</accession>
<dbReference type="SUPFAM" id="SSF53448">
    <property type="entry name" value="Nucleotide-diphospho-sugar transferases"/>
    <property type="match status" value="1"/>
</dbReference>
<feature type="compositionally biased region" description="Low complexity" evidence="7">
    <location>
        <begin position="333"/>
        <end position="345"/>
    </location>
</feature>
<dbReference type="PANTHER" id="PTHR43197:SF1">
    <property type="entry name" value="UTP--GLUCOSE-1-PHOSPHATE URIDYLYLTRANSFERASE"/>
    <property type="match status" value="1"/>
</dbReference>
<evidence type="ECO:0000256" key="6">
    <source>
        <dbReference type="RuleBase" id="RU361259"/>
    </source>
</evidence>
<evidence type="ECO:0000256" key="1">
    <source>
        <dbReference type="ARBA" id="ARBA00006890"/>
    </source>
</evidence>
<dbReference type="NCBIfam" id="TIGR01099">
    <property type="entry name" value="galU"/>
    <property type="match status" value="1"/>
</dbReference>
<dbReference type="Gene3D" id="3.90.550.10">
    <property type="entry name" value="Spore Coat Polysaccharide Biosynthesis Protein SpsA, Chain A"/>
    <property type="match status" value="1"/>
</dbReference>
<comment type="catalytic activity">
    <reaction evidence="5 6">
        <text>alpha-D-glucose 1-phosphate + UTP + H(+) = UDP-alpha-D-glucose + diphosphate</text>
        <dbReference type="Rhea" id="RHEA:19889"/>
        <dbReference type="ChEBI" id="CHEBI:15378"/>
        <dbReference type="ChEBI" id="CHEBI:33019"/>
        <dbReference type="ChEBI" id="CHEBI:46398"/>
        <dbReference type="ChEBI" id="CHEBI:58601"/>
        <dbReference type="ChEBI" id="CHEBI:58885"/>
        <dbReference type="EC" id="2.7.7.9"/>
    </reaction>
</comment>
<evidence type="ECO:0000256" key="4">
    <source>
        <dbReference type="ARBA" id="ARBA00022695"/>
    </source>
</evidence>
<keyword evidence="3 6" id="KW-0808">Transferase</keyword>
<feature type="domain" description="Nucleotidyl transferase" evidence="8">
    <location>
        <begin position="7"/>
        <end position="274"/>
    </location>
</feature>
<feature type="region of interest" description="Disordered" evidence="7">
    <location>
        <begin position="317"/>
        <end position="359"/>
    </location>
</feature>
<gene>
    <name evidence="9" type="primary">galU</name>
    <name evidence="9" type="ORF">QF206_07450</name>
</gene>
<evidence type="ECO:0000313" key="9">
    <source>
        <dbReference type="EMBL" id="MDI2098799.1"/>
    </source>
</evidence>
<evidence type="ECO:0000259" key="8">
    <source>
        <dbReference type="Pfam" id="PF00483"/>
    </source>
</evidence>
<keyword evidence="10" id="KW-1185">Reference proteome</keyword>
<protein>
    <recommendedName>
        <fullName evidence="2 6">UTP--glucose-1-phosphate uridylyltransferase</fullName>
        <ecNumber evidence="2 6">2.7.7.9</ecNumber>
    </recommendedName>
    <alternativeName>
        <fullName evidence="6">UDP-glucose pyrophosphorylase</fullName>
    </alternativeName>
</protein>
<dbReference type="RefSeq" id="WP_281488575.1">
    <property type="nucleotide sequence ID" value="NZ_JASATX010000002.1"/>
</dbReference>
<evidence type="ECO:0000256" key="7">
    <source>
        <dbReference type="SAM" id="MobiDB-lite"/>
    </source>
</evidence>
<dbReference type="PANTHER" id="PTHR43197">
    <property type="entry name" value="UTP--GLUCOSE-1-PHOSPHATE URIDYLYLTRANSFERASE"/>
    <property type="match status" value="1"/>
</dbReference>
<evidence type="ECO:0000256" key="3">
    <source>
        <dbReference type="ARBA" id="ARBA00022679"/>
    </source>
</evidence>
<keyword evidence="4 6" id="KW-0548">Nucleotidyltransferase</keyword>
<evidence type="ECO:0000313" key="10">
    <source>
        <dbReference type="Proteomes" id="UP001321506"/>
    </source>
</evidence>
<dbReference type="GO" id="GO:0003983">
    <property type="term" value="F:UTP:glucose-1-phosphate uridylyltransferase activity"/>
    <property type="evidence" value="ECO:0007669"/>
    <property type="project" value="UniProtKB-EC"/>
</dbReference>
<dbReference type="EC" id="2.7.7.9" evidence="2 6"/>
<sequence length="359" mass="38564">MVFQITKAVIPAAGLGTRFLPATKAMPKEMLPVVDKPAIQYVVEEAVSAGLHDVLMITGRNKNALENHFDRQGELEARLEHKGDKERLAQVEYTSHLADVHYVRQGDPLGLGHAVLRAKMHVGREMFAVLLGDDIIDPRDVLLSRMIEVAAEKHATVVALLEVDPSVAHMYGVATVEPSDADDVVRITGLVEKPPAGTAPSNLAVIGRYVLRPEVFDVLEQTPPGKGGEIQLTDALQAMSTAPDWTGGVYGVVFRGRRYDTGDKLDYIKAIVQLAADRDDLGGEFRSWLKEFTGRIGDRVTEPVSSQTGAIPVQRLSTHTGAIPVQRNGGSRPDAGGAAASPISADDADQSSVEAALTD</sequence>
<dbReference type="InterPro" id="IPR005835">
    <property type="entry name" value="NTP_transferase_dom"/>
</dbReference>
<dbReference type="Pfam" id="PF00483">
    <property type="entry name" value="NTP_transferase"/>
    <property type="match status" value="1"/>
</dbReference>
<evidence type="ECO:0000256" key="2">
    <source>
        <dbReference type="ARBA" id="ARBA00012415"/>
    </source>
</evidence>
<comment type="similarity">
    <text evidence="1 6">Belongs to the UDPGP type 2 family.</text>
</comment>
<reference evidence="9 10" key="1">
    <citation type="submission" date="2023-04" db="EMBL/GenBank/DDBJ databases">
        <title>Klugiella caeni sp. nov. isolated from the sludge of biochemical tank.</title>
        <authorList>
            <person name="Geng K."/>
        </authorList>
    </citation>
    <scope>NUCLEOTIDE SEQUENCE [LARGE SCALE GENOMIC DNA]</scope>
    <source>
        <strain evidence="9 10">YN-L-19</strain>
    </source>
</reference>
<dbReference type="GO" id="GO:0006011">
    <property type="term" value="P:UDP-alpha-D-glucose metabolic process"/>
    <property type="evidence" value="ECO:0007669"/>
    <property type="project" value="InterPro"/>
</dbReference>
<dbReference type="Proteomes" id="UP001321506">
    <property type="component" value="Unassembled WGS sequence"/>
</dbReference>
<dbReference type="InterPro" id="IPR029044">
    <property type="entry name" value="Nucleotide-diphossugar_trans"/>
</dbReference>
<name>A0AAW6T6E9_9MICO</name>